<keyword evidence="3" id="KW-1185">Reference proteome</keyword>
<proteinExistence type="predicted"/>
<dbReference type="Proteomes" id="UP000215506">
    <property type="component" value="Unassembled WGS sequence"/>
</dbReference>
<evidence type="ECO:0000256" key="1">
    <source>
        <dbReference type="SAM" id="MobiDB-lite"/>
    </source>
</evidence>
<reference evidence="2 3" key="1">
    <citation type="submission" date="2017-07" db="EMBL/GenBank/DDBJ databases">
        <title>First draft Genome Sequence of Nocardia cerradoensis isolated from human infection.</title>
        <authorList>
            <person name="Carrasco G."/>
        </authorList>
    </citation>
    <scope>NUCLEOTIDE SEQUENCE [LARGE SCALE GENOMIC DNA]</scope>
    <source>
        <strain evidence="2 3">CNM20130759</strain>
    </source>
</reference>
<organism evidence="2 3">
    <name type="scientific">Nocardia cerradoensis</name>
    <dbReference type="NCBI Taxonomy" id="85688"/>
    <lineage>
        <taxon>Bacteria</taxon>
        <taxon>Bacillati</taxon>
        <taxon>Actinomycetota</taxon>
        <taxon>Actinomycetes</taxon>
        <taxon>Mycobacteriales</taxon>
        <taxon>Nocardiaceae</taxon>
        <taxon>Nocardia</taxon>
    </lineage>
</organism>
<sequence>MCGGLHDQFSRRDHGGARQQRASWDSDARTATGRDLPISIDAAVIDYVPAQRLSW</sequence>
<gene>
    <name evidence="2" type="ORF">B7C42_02135</name>
</gene>
<evidence type="ECO:0000313" key="2">
    <source>
        <dbReference type="EMBL" id="OXR45843.1"/>
    </source>
</evidence>
<dbReference type="EMBL" id="NGAF01000003">
    <property type="protein sequence ID" value="OXR45843.1"/>
    <property type="molecule type" value="Genomic_DNA"/>
</dbReference>
<dbReference type="RefSeq" id="WP_223273365.1">
    <property type="nucleotide sequence ID" value="NZ_NGAF01000003.1"/>
</dbReference>
<evidence type="ECO:0000313" key="3">
    <source>
        <dbReference type="Proteomes" id="UP000215506"/>
    </source>
</evidence>
<accession>A0A231HA68</accession>
<dbReference type="AlphaFoldDB" id="A0A231HA68"/>
<feature type="region of interest" description="Disordered" evidence="1">
    <location>
        <begin position="1"/>
        <end position="30"/>
    </location>
</feature>
<name>A0A231HA68_9NOCA</name>
<comment type="caution">
    <text evidence="2">The sequence shown here is derived from an EMBL/GenBank/DDBJ whole genome shotgun (WGS) entry which is preliminary data.</text>
</comment>
<protein>
    <submittedName>
        <fullName evidence="2">Uncharacterized protein</fullName>
    </submittedName>
</protein>